<evidence type="ECO:0000256" key="1">
    <source>
        <dbReference type="ARBA" id="ARBA00009512"/>
    </source>
</evidence>
<sequence length="157" mass="18733">MRLLGRMTQKSERRTIMSKYEIMILSNPNNSTEESVKELVLSVLDEKNTKFEKLERTELAYPINKLKRANYFLVLTKAQPELIKELTRKFNIDKSILRTLIINLNSEKGLKPKKQRKLTKRNFDNRKNFEKHENKETTEDKKSESKTKFVKKEKLEK</sequence>
<dbReference type="GO" id="GO:0003735">
    <property type="term" value="F:structural constituent of ribosome"/>
    <property type="evidence" value="ECO:0007669"/>
    <property type="project" value="InterPro"/>
</dbReference>
<accession>A0A077L5P1</accession>
<reference evidence="7" key="1">
    <citation type="journal article" date="2014" name="Genome Announc.">
        <title>Complete Genome Sequence of Mycoplasma canadense Strain HAZ 360_1 from Bovine Mastitic Milk in Japan.</title>
        <authorList>
            <person name="Hata E."/>
        </authorList>
    </citation>
    <scope>NUCLEOTIDE SEQUENCE [LARGE SCALE GENOMIC DNA]</scope>
    <source>
        <strain evidence="7">HAZ360_1</strain>
    </source>
</reference>
<comment type="similarity">
    <text evidence="1 4">Belongs to the bacterial ribosomal protein bS6 family.</text>
</comment>
<dbReference type="EMBL" id="AP014631">
    <property type="protein sequence ID" value="BAP39600.1"/>
    <property type="molecule type" value="Genomic_DNA"/>
</dbReference>
<keyword evidence="4 6" id="KW-0689">Ribosomal protein</keyword>
<keyword evidence="7" id="KW-1185">Reference proteome</keyword>
<dbReference type="GO" id="GO:0005737">
    <property type="term" value="C:cytoplasm"/>
    <property type="evidence" value="ECO:0007669"/>
    <property type="project" value="UniProtKB-ARBA"/>
</dbReference>
<dbReference type="HOGENOM" id="CLU_137913_0_0_14"/>
<dbReference type="Gene3D" id="3.30.70.60">
    <property type="match status" value="1"/>
</dbReference>
<feature type="region of interest" description="Disordered" evidence="5">
    <location>
        <begin position="111"/>
        <end position="157"/>
    </location>
</feature>
<organism evidence="6 7">
    <name type="scientific">Metamycoplasma canadense</name>
    <dbReference type="NCBI Taxonomy" id="29554"/>
    <lineage>
        <taxon>Bacteria</taxon>
        <taxon>Bacillati</taxon>
        <taxon>Mycoplasmatota</taxon>
        <taxon>Mycoplasmoidales</taxon>
        <taxon>Metamycoplasmataceae</taxon>
        <taxon>Metamycoplasma</taxon>
    </lineage>
</organism>
<dbReference type="NCBIfam" id="TIGR00166">
    <property type="entry name" value="S6"/>
    <property type="match status" value="1"/>
</dbReference>
<keyword evidence="4" id="KW-0699">rRNA-binding</keyword>
<evidence type="ECO:0000256" key="4">
    <source>
        <dbReference type="HAMAP-Rule" id="MF_00360"/>
    </source>
</evidence>
<feature type="compositionally biased region" description="Basic and acidic residues" evidence="5">
    <location>
        <begin position="121"/>
        <end position="157"/>
    </location>
</feature>
<protein>
    <recommendedName>
        <fullName evidence="3 4">Small ribosomal subunit protein bS6</fullName>
    </recommendedName>
</protein>
<feature type="compositionally biased region" description="Basic residues" evidence="5">
    <location>
        <begin position="111"/>
        <end position="120"/>
    </location>
</feature>
<evidence type="ECO:0000256" key="5">
    <source>
        <dbReference type="SAM" id="MobiDB-lite"/>
    </source>
</evidence>
<dbReference type="GO" id="GO:0070181">
    <property type="term" value="F:small ribosomal subunit rRNA binding"/>
    <property type="evidence" value="ECO:0007669"/>
    <property type="project" value="TreeGrafter"/>
</dbReference>
<evidence type="ECO:0000313" key="6">
    <source>
        <dbReference type="EMBL" id="BAP39600.1"/>
    </source>
</evidence>
<proteinExistence type="inferred from homology"/>
<keyword evidence="4" id="KW-0687">Ribonucleoprotein</keyword>
<dbReference type="PANTHER" id="PTHR21011">
    <property type="entry name" value="MITOCHONDRIAL 28S RIBOSOMAL PROTEIN S6"/>
    <property type="match status" value="1"/>
</dbReference>
<dbReference type="InterPro" id="IPR014717">
    <property type="entry name" value="Transl_elong_EF1B/ribsomal_bS6"/>
</dbReference>
<keyword evidence="4" id="KW-0694">RNA-binding</keyword>
<dbReference type="Proteomes" id="UP000031641">
    <property type="component" value="Chromosome"/>
</dbReference>
<dbReference type="GO" id="GO:1990904">
    <property type="term" value="C:ribonucleoprotein complex"/>
    <property type="evidence" value="ECO:0007669"/>
    <property type="project" value="UniProtKB-KW"/>
</dbReference>
<dbReference type="InterPro" id="IPR000529">
    <property type="entry name" value="Ribosomal_bS6"/>
</dbReference>
<dbReference type="SUPFAM" id="SSF54995">
    <property type="entry name" value="Ribosomal protein S6"/>
    <property type="match status" value="1"/>
</dbReference>
<dbReference type="HAMAP" id="MF_00360">
    <property type="entry name" value="Ribosomal_bS6"/>
    <property type="match status" value="1"/>
</dbReference>
<gene>
    <name evidence="4 6" type="primary">rpsF</name>
    <name evidence="6" type="ORF">MCAN360_0462</name>
</gene>
<dbReference type="CDD" id="cd00473">
    <property type="entry name" value="bS6"/>
    <property type="match status" value="1"/>
</dbReference>
<dbReference type="AlphaFoldDB" id="A0A077L5P1"/>
<evidence type="ECO:0000313" key="7">
    <source>
        <dbReference type="Proteomes" id="UP000031641"/>
    </source>
</evidence>
<evidence type="ECO:0000256" key="2">
    <source>
        <dbReference type="ARBA" id="ARBA00035104"/>
    </source>
</evidence>
<dbReference type="STRING" id="29554.MCAN360_0462"/>
<dbReference type="KEGG" id="mcan:MCAN360_0462"/>
<dbReference type="InterPro" id="IPR020814">
    <property type="entry name" value="Ribosomal_S6_plastid/chlpt"/>
</dbReference>
<dbReference type="GO" id="GO:0005840">
    <property type="term" value="C:ribosome"/>
    <property type="evidence" value="ECO:0007669"/>
    <property type="project" value="UniProtKB-KW"/>
</dbReference>
<dbReference type="PANTHER" id="PTHR21011:SF1">
    <property type="entry name" value="SMALL RIBOSOMAL SUBUNIT PROTEIN BS6M"/>
    <property type="match status" value="1"/>
</dbReference>
<evidence type="ECO:0000256" key="3">
    <source>
        <dbReference type="ARBA" id="ARBA00035294"/>
    </source>
</evidence>
<dbReference type="GO" id="GO:0006412">
    <property type="term" value="P:translation"/>
    <property type="evidence" value="ECO:0007669"/>
    <property type="project" value="UniProtKB-UniRule"/>
</dbReference>
<dbReference type="InterPro" id="IPR035980">
    <property type="entry name" value="Ribosomal_bS6_sf"/>
</dbReference>
<dbReference type="Pfam" id="PF01250">
    <property type="entry name" value="Ribosomal_S6"/>
    <property type="match status" value="1"/>
</dbReference>
<name>A0A077L5P1_9BACT</name>
<comment type="function">
    <text evidence="2 4">Binds together with bS18 to 16S ribosomal RNA.</text>
</comment>